<dbReference type="InterPro" id="IPR044752">
    <property type="entry name" value="PIN-like_EXO1"/>
</dbReference>
<dbReference type="Gene3D" id="1.10.150.20">
    <property type="entry name" value="5' to 3' exonuclease, C-terminal subdomain"/>
    <property type="match status" value="1"/>
</dbReference>
<dbReference type="CDD" id="cd09908">
    <property type="entry name" value="H3TH_EXO1"/>
    <property type="match status" value="1"/>
</dbReference>
<dbReference type="InterPro" id="IPR037315">
    <property type="entry name" value="EXO1_H3TH"/>
</dbReference>
<dbReference type="SMART" id="SM00484">
    <property type="entry name" value="XPGI"/>
    <property type="match status" value="1"/>
</dbReference>
<dbReference type="GO" id="GO:0003677">
    <property type="term" value="F:DNA binding"/>
    <property type="evidence" value="ECO:0007669"/>
    <property type="project" value="UniProtKB-KW"/>
</dbReference>
<dbReference type="InterPro" id="IPR008918">
    <property type="entry name" value="HhH2"/>
</dbReference>
<keyword evidence="12" id="KW-0234">DNA repair</keyword>
<dbReference type="Gene3D" id="3.40.50.1010">
    <property type="entry name" value="5'-nuclease"/>
    <property type="match status" value="1"/>
</dbReference>
<evidence type="ECO:0000256" key="5">
    <source>
        <dbReference type="ARBA" id="ARBA00022723"/>
    </source>
</evidence>
<dbReference type="Proteomes" id="UP000799429">
    <property type="component" value="Unassembled WGS sequence"/>
</dbReference>
<dbReference type="Pfam" id="PF00752">
    <property type="entry name" value="XPG_N"/>
    <property type="match status" value="1"/>
</dbReference>
<keyword evidence="8" id="KW-0269">Exonuclease</keyword>
<keyword evidence="5" id="KW-0479">Metal-binding</keyword>
<feature type="domain" description="XPG N-terminal" evidence="16">
    <location>
        <begin position="1"/>
        <end position="99"/>
    </location>
</feature>
<keyword evidence="9" id="KW-0460">Magnesium</keyword>
<dbReference type="PRINTS" id="PR00853">
    <property type="entry name" value="XPGRADSUPER"/>
</dbReference>
<evidence type="ECO:0000256" key="11">
    <source>
        <dbReference type="ARBA" id="ARBA00023125"/>
    </source>
</evidence>
<feature type="domain" description="XPG-I" evidence="15">
    <location>
        <begin position="138"/>
        <end position="208"/>
    </location>
</feature>
<keyword evidence="10" id="KW-0267">Excision nuclease</keyword>
<comment type="similarity">
    <text evidence="3">Belongs to the XPG/RAD2 endonuclease family. EXO1 subfamily.</text>
</comment>
<evidence type="ECO:0000256" key="7">
    <source>
        <dbReference type="ARBA" id="ARBA00022801"/>
    </source>
</evidence>
<dbReference type="GO" id="GO:0017108">
    <property type="term" value="F:5'-flap endonuclease activity"/>
    <property type="evidence" value="ECO:0007669"/>
    <property type="project" value="TreeGrafter"/>
</dbReference>
<dbReference type="GO" id="GO:0035312">
    <property type="term" value="F:5'-3' DNA exonuclease activity"/>
    <property type="evidence" value="ECO:0007669"/>
    <property type="project" value="InterPro"/>
</dbReference>
<dbReference type="InterPro" id="IPR019974">
    <property type="entry name" value="XPG_CS"/>
</dbReference>
<feature type="region of interest" description="Disordered" evidence="14">
    <location>
        <begin position="551"/>
        <end position="570"/>
    </location>
</feature>
<accession>A0A9P4S9K5</accession>
<dbReference type="PANTHER" id="PTHR11081:SF65">
    <property type="entry name" value="DNA DAMAGE-INDUCIBLE PROTEIN DIN7-RELATED"/>
    <property type="match status" value="1"/>
</dbReference>
<evidence type="ECO:0000256" key="6">
    <source>
        <dbReference type="ARBA" id="ARBA00022763"/>
    </source>
</evidence>
<dbReference type="FunFam" id="1.10.150.20:FF:000011">
    <property type="entry name" value="exonuclease 1"/>
    <property type="match status" value="1"/>
</dbReference>
<reference evidence="17" key="1">
    <citation type="journal article" date="2020" name="Stud. Mycol.">
        <title>101 Dothideomycetes genomes: a test case for predicting lifestyles and emergence of pathogens.</title>
        <authorList>
            <person name="Haridas S."/>
            <person name="Albert R."/>
            <person name="Binder M."/>
            <person name="Bloem J."/>
            <person name="Labutti K."/>
            <person name="Salamov A."/>
            <person name="Andreopoulos B."/>
            <person name="Baker S."/>
            <person name="Barry K."/>
            <person name="Bills G."/>
            <person name="Bluhm B."/>
            <person name="Cannon C."/>
            <person name="Castanera R."/>
            <person name="Culley D."/>
            <person name="Daum C."/>
            <person name="Ezra D."/>
            <person name="Gonzalez J."/>
            <person name="Henrissat B."/>
            <person name="Kuo A."/>
            <person name="Liang C."/>
            <person name="Lipzen A."/>
            <person name="Lutzoni F."/>
            <person name="Magnuson J."/>
            <person name="Mondo S."/>
            <person name="Nolan M."/>
            <person name="Ohm R."/>
            <person name="Pangilinan J."/>
            <person name="Park H.-J."/>
            <person name="Ramirez L."/>
            <person name="Alfaro M."/>
            <person name="Sun H."/>
            <person name="Tritt A."/>
            <person name="Yoshinaga Y."/>
            <person name="Zwiers L.-H."/>
            <person name="Turgeon B."/>
            <person name="Goodwin S."/>
            <person name="Spatafora J."/>
            <person name="Crous P."/>
            <person name="Grigoriev I."/>
        </authorList>
    </citation>
    <scope>NUCLEOTIDE SEQUENCE</scope>
    <source>
        <strain evidence="17">CBS 101060</strain>
    </source>
</reference>
<keyword evidence="7" id="KW-0378">Hydrolase</keyword>
<comment type="caution">
    <text evidence="17">The sequence shown here is derived from an EMBL/GenBank/DDBJ whole genome shotgun (WGS) entry which is preliminary data.</text>
</comment>
<evidence type="ECO:0000256" key="1">
    <source>
        <dbReference type="ARBA" id="ARBA00001946"/>
    </source>
</evidence>
<feature type="region of interest" description="Disordered" evidence="14">
    <location>
        <begin position="736"/>
        <end position="777"/>
    </location>
</feature>
<comment type="cofactor">
    <cofactor evidence="1">
        <name>Mg(2+)</name>
        <dbReference type="ChEBI" id="CHEBI:18420"/>
    </cofactor>
</comment>
<keyword evidence="13" id="KW-0539">Nucleus</keyword>
<dbReference type="InterPro" id="IPR036279">
    <property type="entry name" value="5-3_exonuclease_C_sf"/>
</dbReference>
<dbReference type="PROSITE" id="PS00841">
    <property type="entry name" value="XPG_1"/>
    <property type="match status" value="1"/>
</dbReference>
<evidence type="ECO:0000256" key="9">
    <source>
        <dbReference type="ARBA" id="ARBA00022842"/>
    </source>
</evidence>
<gene>
    <name evidence="17" type="ORF">M501DRAFT_955347</name>
</gene>
<protein>
    <recommendedName>
        <fullName evidence="19">Exonuclease 1</fullName>
    </recommendedName>
</protein>
<evidence type="ECO:0000256" key="3">
    <source>
        <dbReference type="ARBA" id="ARBA00010563"/>
    </source>
</evidence>
<evidence type="ECO:0000256" key="13">
    <source>
        <dbReference type="ARBA" id="ARBA00023242"/>
    </source>
</evidence>
<evidence type="ECO:0000256" key="2">
    <source>
        <dbReference type="ARBA" id="ARBA00004123"/>
    </source>
</evidence>
<organism evidence="17 18">
    <name type="scientific">Patellaria atrata CBS 101060</name>
    <dbReference type="NCBI Taxonomy" id="1346257"/>
    <lineage>
        <taxon>Eukaryota</taxon>
        <taxon>Fungi</taxon>
        <taxon>Dikarya</taxon>
        <taxon>Ascomycota</taxon>
        <taxon>Pezizomycotina</taxon>
        <taxon>Dothideomycetes</taxon>
        <taxon>Dothideomycetes incertae sedis</taxon>
        <taxon>Patellariales</taxon>
        <taxon>Patellariaceae</taxon>
        <taxon>Patellaria</taxon>
    </lineage>
</organism>
<evidence type="ECO:0000256" key="14">
    <source>
        <dbReference type="SAM" id="MobiDB-lite"/>
    </source>
</evidence>
<keyword evidence="6" id="KW-0227">DNA damage</keyword>
<dbReference type="InterPro" id="IPR006086">
    <property type="entry name" value="XPG-I_dom"/>
</dbReference>
<proteinExistence type="inferred from homology"/>
<dbReference type="InterPro" id="IPR006085">
    <property type="entry name" value="XPG_DNA_repair_N"/>
</dbReference>
<keyword evidence="4" id="KW-0540">Nuclease</keyword>
<evidence type="ECO:0000313" key="17">
    <source>
        <dbReference type="EMBL" id="KAF2838621.1"/>
    </source>
</evidence>
<dbReference type="SUPFAM" id="SSF47807">
    <property type="entry name" value="5' to 3' exonuclease, C-terminal subdomain"/>
    <property type="match status" value="1"/>
</dbReference>
<dbReference type="SUPFAM" id="SSF88723">
    <property type="entry name" value="PIN domain-like"/>
    <property type="match status" value="1"/>
</dbReference>
<feature type="region of interest" description="Disordered" evidence="14">
    <location>
        <begin position="667"/>
        <end position="690"/>
    </location>
</feature>
<dbReference type="FunFam" id="3.40.50.1010:FF:000002">
    <property type="entry name" value="Exonuclease 1, putative"/>
    <property type="match status" value="1"/>
</dbReference>
<dbReference type="Pfam" id="PF00867">
    <property type="entry name" value="XPG_I"/>
    <property type="match status" value="1"/>
</dbReference>
<feature type="region of interest" description="Disordered" evidence="14">
    <location>
        <begin position="413"/>
        <end position="500"/>
    </location>
</feature>
<dbReference type="AlphaFoldDB" id="A0A9P4S9K5"/>
<evidence type="ECO:0000313" key="18">
    <source>
        <dbReference type="Proteomes" id="UP000799429"/>
    </source>
</evidence>
<name>A0A9P4S9K5_9PEZI</name>
<feature type="compositionally biased region" description="Basic and acidic residues" evidence="14">
    <location>
        <begin position="738"/>
        <end position="747"/>
    </location>
</feature>
<evidence type="ECO:0000259" key="15">
    <source>
        <dbReference type="SMART" id="SM00484"/>
    </source>
</evidence>
<dbReference type="InterPro" id="IPR006084">
    <property type="entry name" value="XPG/Rad2"/>
</dbReference>
<dbReference type="PANTHER" id="PTHR11081">
    <property type="entry name" value="FLAP ENDONUCLEASE FAMILY MEMBER"/>
    <property type="match status" value="1"/>
</dbReference>
<dbReference type="SMART" id="SM00279">
    <property type="entry name" value="HhH2"/>
    <property type="match status" value="1"/>
</dbReference>
<sequence>MGISGLLPLLKSIHKPCNLKKFAGQVIGVDAYGWLHRGTVSCAIDLALGKPTTKYVEFAMSRVRMLLHFGIKPYLVFDGDYLPSKGGTEKERATRRNESKKLGLELLKLGKTSQAHLELQKAVDVTPEMARLLIEELKNAKIDYVVAPYEADSQLAYLEKKGIVQGVLSEDSDLLVFGVKCLLTKLDQYGECVMINRNDFTACREISLHGWSDTEFRRMTILSGCDYLPGLSGMGLKTAYRMMRKYNKNLDRLIRAVQFDGKHKVPPGYLEAFEQAEKTFLHQWVFCPIAQGLVHLTDLEAGTDVKDMPYIGQHVESLVAVGVSTGDLHPHSKQKINITVPNRIPHVELAGRSIKQAMTNSTHDLKGNKPIDAFFRPRRIPLAELNPNAFTPSPSQQRLYQYTSVAWSASPAPTRAHSISGAPLPSSAPRLSRRAVSDSSTSSSLLHPPKRQRLCSDSTPDVISGIPSDYGPSTSPFFANASVDPSPSVRRSKNRKTSESEFNLWSDDSMEEAMATLPNTAEGFVIPRKKKVAVFVDEAILALSQASTLDQEASQSTISSRTTSLNSQASITTVDSMGSFESQISRGEPLCISSSQISRRFSYELKPHSTPEPVPPKSRKSLPISRLSQPMAPLSHTRGASWARATSSTTSSRAKAVVPWATSQKRKSSAALSVAATQSYEPPPSPAQNDDDVIEDEAFHIMETEGVVPRSDPPETPYSPSRVYKTLQKALPVLLQERSPHRAKGSEDLLVPDSEAEDEGEEKRPMADLSRFAFGGK</sequence>
<dbReference type="SMART" id="SM00485">
    <property type="entry name" value="XPGN"/>
    <property type="match status" value="1"/>
</dbReference>
<dbReference type="InterPro" id="IPR029060">
    <property type="entry name" value="PIN-like_dom_sf"/>
</dbReference>
<keyword evidence="11" id="KW-0238">DNA-binding</keyword>
<dbReference type="CDD" id="cd09857">
    <property type="entry name" value="PIN_EXO1"/>
    <property type="match status" value="1"/>
</dbReference>
<comment type="subcellular location">
    <subcellularLocation>
        <location evidence="2">Nucleus</location>
    </subcellularLocation>
</comment>
<evidence type="ECO:0008006" key="19">
    <source>
        <dbReference type="Google" id="ProtNLM"/>
    </source>
</evidence>
<evidence type="ECO:0000259" key="16">
    <source>
        <dbReference type="SMART" id="SM00485"/>
    </source>
</evidence>
<evidence type="ECO:0000256" key="12">
    <source>
        <dbReference type="ARBA" id="ARBA00023204"/>
    </source>
</evidence>
<dbReference type="GO" id="GO:0046872">
    <property type="term" value="F:metal ion binding"/>
    <property type="evidence" value="ECO:0007669"/>
    <property type="project" value="UniProtKB-KW"/>
</dbReference>
<evidence type="ECO:0000256" key="10">
    <source>
        <dbReference type="ARBA" id="ARBA00022881"/>
    </source>
</evidence>
<evidence type="ECO:0000256" key="4">
    <source>
        <dbReference type="ARBA" id="ARBA00022722"/>
    </source>
</evidence>
<dbReference type="OrthoDB" id="26491at2759"/>
<dbReference type="EMBL" id="MU006096">
    <property type="protein sequence ID" value="KAF2838621.1"/>
    <property type="molecule type" value="Genomic_DNA"/>
</dbReference>
<dbReference type="GO" id="GO:0006281">
    <property type="term" value="P:DNA repair"/>
    <property type="evidence" value="ECO:0007669"/>
    <property type="project" value="UniProtKB-KW"/>
</dbReference>
<evidence type="ECO:0000256" key="8">
    <source>
        <dbReference type="ARBA" id="ARBA00022839"/>
    </source>
</evidence>
<keyword evidence="18" id="KW-1185">Reference proteome</keyword>
<dbReference type="GO" id="GO:0005634">
    <property type="term" value="C:nucleus"/>
    <property type="evidence" value="ECO:0007669"/>
    <property type="project" value="UniProtKB-SubCell"/>
</dbReference>